<reference evidence="1" key="1">
    <citation type="journal article" date="2019" name="MBio">
        <title>Virus Genomes from Deep Sea Sediments Expand the Ocean Megavirome and Support Independent Origins of Viral Gigantism.</title>
        <authorList>
            <person name="Backstrom D."/>
            <person name="Yutin N."/>
            <person name="Jorgensen S.L."/>
            <person name="Dharamshi J."/>
            <person name="Homa F."/>
            <person name="Zaremba-Niedwiedzka K."/>
            <person name="Spang A."/>
            <person name="Wolf Y.I."/>
            <person name="Koonin E.V."/>
            <person name="Ettema T.J."/>
        </authorList>
    </citation>
    <scope>NUCLEOTIDE SEQUENCE</scope>
</reference>
<accession>A0A481YQI7</accession>
<name>A0A481YQI7_9VIRU</name>
<protein>
    <submittedName>
        <fullName evidence="1">Uncharacterized protein</fullName>
    </submittedName>
</protein>
<sequence length="109" mass="12960">MDLIILKNCIDDLYNQVQIKQEISRSIRIVDNKKLIKYNYPVDYFLSTLGVDDMRLKIDNMRSEINNTRFNIDSKNSSEWVSVDSEELHESYLIFMQELKDNGIEMITF</sequence>
<evidence type="ECO:0000313" key="1">
    <source>
        <dbReference type="EMBL" id="QBK85177.1"/>
    </source>
</evidence>
<dbReference type="EMBL" id="MK500306">
    <property type="protein sequence ID" value="QBK85177.1"/>
    <property type="molecule type" value="Genomic_DNA"/>
</dbReference>
<organism evidence="1">
    <name type="scientific">Pithovirus LCDPAC02</name>
    <dbReference type="NCBI Taxonomy" id="2506601"/>
    <lineage>
        <taxon>Viruses</taxon>
        <taxon>Pithoviruses</taxon>
    </lineage>
</organism>
<proteinExistence type="predicted"/>
<gene>
    <name evidence="1" type="ORF">LCDPAC02_03760</name>
</gene>